<protein>
    <recommendedName>
        <fullName evidence="2">NADH:ubiquinone reductase (non-electrogenic)</fullName>
        <ecNumber evidence="2">1.6.5.9</ecNumber>
    </recommendedName>
</protein>
<dbReference type="Gene3D" id="3.50.50.100">
    <property type="match status" value="1"/>
</dbReference>
<dbReference type="InterPro" id="IPR045024">
    <property type="entry name" value="NDH-2"/>
</dbReference>
<keyword evidence="8" id="KW-0812">Transmembrane</keyword>
<name>A0ABU1ZX31_9CORY</name>
<sequence>MTEQAYRPEGNRKHLVIVGGGFAGVYAAKKLADADIDITLIDRNNYFLFQPLLYQVATGLLSSSEVAAPLRQIFRKQDNIRIVQGTVTDIDTTAKVVTANLDDLEHSYEYDYLLLGAGSDQGYFGNDHFAEFAPGLKTVDVALEIRAAFVHAFEEAELTEDPAERERLLTFVIVGAGPTGVELAGQFSEMARRSMQDQYTRLNPSDAKIILLDGAPQVLPPFGKRLGRYSQRTLERAGVDVRLSALVTNVDDNSVTYKDKNGQEHTITAYTKVWSAGVQANPLGKMVADQLGAESDRAGRVKVNGDLTVGEDKTVFITGDMMGNGTPGLAQGGIQSGEYAAERIMAYLEAGDSETFPAAEKDFSYFDKGSMAIINRGNAVIKMDKVEFTGLIGWLGWLVVHAGFLYGFRNRLVAVINWVQNVVSRDRPGFNITKQQRIARRNISRQNKLEAEARATTV</sequence>
<dbReference type="SUPFAM" id="SSF51905">
    <property type="entry name" value="FAD/NAD(P)-binding domain"/>
    <property type="match status" value="1"/>
</dbReference>
<evidence type="ECO:0000256" key="2">
    <source>
        <dbReference type="ARBA" id="ARBA00012637"/>
    </source>
</evidence>
<keyword evidence="5" id="KW-0560">Oxidoreductase</keyword>
<reference evidence="10" key="1">
    <citation type="submission" date="2023-07" db="EMBL/GenBank/DDBJ databases">
        <title>Sequencing the genomes of 1000 actinobacteria strains.</title>
        <authorList>
            <person name="Klenk H.-P."/>
        </authorList>
    </citation>
    <scope>NUCLEOTIDE SEQUENCE</scope>
    <source>
        <strain evidence="10">DSM 107476</strain>
    </source>
</reference>
<keyword evidence="4" id="KW-0274">FAD</keyword>
<evidence type="ECO:0000256" key="6">
    <source>
        <dbReference type="ARBA" id="ARBA00023027"/>
    </source>
</evidence>
<evidence type="ECO:0000256" key="8">
    <source>
        <dbReference type="SAM" id="Phobius"/>
    </source>
</evidence>
<dbReference type="RefSeq" id="WP_290198269.1">
    <property type="nucleotide sequence ID" value="NZ_CP047654.1"/>
</dbReference>
<dbReference type="PRINTS" id="PR00368">
    <property type="entry name" value="FADPNR"/>
</dbReference>
<feature type="transmembrane region" description="Helical" evidence="8">
    <location>
        <begin position="388"/>
        <end position="408"/>
    </location>
</feature>
<gene>
    <name evidence="10" type="ORF">J2S39_000991</name>
</gene>
<keyword evidence="8" id="KW-0472">Membrane</keyword>
<evidence type="ECO:0000256" key="3">
    <source>
        <dbReference type="ARBA" id="ARBA00022630"/>
    </source>
</evidence>
<dbReference type="Pfam" id="PF07992">
    <property type="entry name" value="Pyr_redox_2"/>
    <property type="match status" value="1"/>
</dbReference>
<comment type="catalytic activity">
    <reaction evidence="7">
        <text>a quinone + NADH + H(+) = a quinol + NAD(+)</text>
        <dbReference type="Rhea" id="RHEA:46160"/>
        <dbReference type="ChEBI" id="CHEBI:15378"/>
        <dbReference type="ChEBI" id="CHEBI:24646"/>
        <dbReference type="ChEBI" id="CHEBI:57540"/>
        <dbReference type="ChEBI" id="CHEBI:57945"/>
        <dbReference type="ChEBI" id="CHEBI:132124"/>
        <dbReference type="EC" id="1.6.5.9"/>
    </reaction>
</comment>
<evidence type="ECO:0000313" key="11">
    <source>
        <dbReference type="Proteomes" id="UP001180840"/>
    </source>
</evidence>
<dbReference type="InterPro" id="IPR036188">
    <property type="entry name" value="FAD/NAD-bd_sf"/>
</dbReference>
<dbReference type="EC" id="1.6.5.9" evidence="2"/>
<accession>A0ABU1ZX31</accession>
<dbReference type="Proteomes" id="UP001180840">
    <property type="component" value="Unassembled WGS sequence"/>
</dbReference>
<feature type="domain" description="FAD/NAD(P)-binding" evidence="9">
    <location>
        <begin position="14"/>
        <end position="337"/>
    </location>
</feature>
<keyword evidence="11" id="KW-1185">Reference proteome</keyword>
<keyword evidence="8" id="KW-1133">Transmembrane helix</keyword>
<evidence type="ECO:0000313" key="10">
    <source>
        <dbReference type="EMBL" id="MDR7329315.1"/>
    </source>
</evidence>
<organism evidence="10 11">
    <name type="scientific">Corynebacterium guangdongense</name>
    <dbReference type="NCBI Taxonomy" id="1783348"/>
    <lineage>
        <taxon>Bacteria</taxon>
        <taxon>Bacillati</taxon>
        <taxon>Actinomycetota</taxon>
        <taxon>Actinomycetes</taxon>
        <taxon>Mycobacteriales</taxon>
        <taxon>Corynebacteriaceae</taxon>
        <taxon>Corynebacterium</taxon>
    </lineage>
</organism>
<evidence type="ECO:0000256" key="5">
    <source>
        <dbReference type="ARBA" id="ARBA00023002"/>
    </source>
</evidence>
<keyword evidence="3" id="KW-0285">Flavoprotein</keyword>
<comment type="similarity">
    <text evidence="1">Belongs to the NADH dehydrogenase family.</text>
</comment>
<evidence type="ECO:0000256" key="7">
    <source>
        <dbReference type="ARBA" id="ARBA00047599"/>
    </source>
</evidence>
<dbReference type="PANTHER" id="PTHR43706">
    <property type="entry name" value="NADH DEHYDROGENASE"/>
    <property type="match status" value="1"/>
</dbReference>
<dbReference type="EMBL" id="JAVDXZ010000001">
    <property type="protein sequence ID" value="MDR7329315.1"/>
    <property type="molecule type" value="Genomic_DNA"/>
</dbReference>
<evidence type="ECO:0000256" key="1">
    <source>
        <dbReference type="ARBA" id="ARBA00005272"/>
    </source>
</evidence>
<dbReference type="PANTHER" id="PTHR43706:SF47">
    <property type="entry name" value="EXTERNAL NADH-UBIQUINONE OXIDOREDUCTASE 1, MITOCHONDRIAL-RELATED"/>
    <property type="match status" value="1"/>
</dbReference>
<evidence type="ECO:0000256" key="4">
    <source>
        <dbReference type="ARBA" id="ARBA00022827"/>
    </source>
</evidence>
<proteinExistence type="inferred from homology"/>
<keyword evidence="6" id="KW-0520">NAD</keyword>
<evidence type="ECO:0000259" key="9">
    <source>
        <dbReference type="Pfam" id="PF07992"/>
    </source>
</evidence>
<comment type="caution">
    <text evidence="10">The sequence shown here is derived from an EMBL/GenBank/DDBJ whole genome shotgun (WGS) entry which is preliminary data.</text>
</comment>
<dbReference type="PRINTS" id="PR00411">
    <property type="entry name" value="PNDRDTASEI"/>
</dbReference>
<dbReference type="InterPro" id="IPR023753">
    <property type="entry name" value="FAD/NAD-binding_dom"/>
</dbReference>